<dbReference type="PROSITE" id="PS51257">
    <property type="entry name" value="PROKAR_LIPOPROTEIN"/>
    <property type="match status" value="1"/>
</dbReference>
<reference evidence="1" key="1">
    <citation type="journal article" date="2021" name="Proc. Natl. Acad. Sci. U.S.A.">
        <title>A Catalog of Tens of Thousands of Viruses from Human Metagenomes Reveals Hidden Associations with Chronic Diseases.</title>
        <authorList>
            <person name="Tisza M.J."/>
            <person name="Buck C.B."/>
        </authorList>
    </citation>
    <scope>NUCLEOTIDE SEQUENCE</scope>
    <source>
        <strain evidence="1">CtZHD14</strain>
    </source>
</reference>
<dbReference type="EMBL" id="BK032687">
    <property type="protein sequence ID" value="DAF55299.1"/>
    <property type="molecule type" value="Genomic_DNA"/>
</dbReference>
<sequence>MFRKGIKLKTGKKAILGIAAFLIVFLACALLVVLPKTALGEEAESNPSNSEQIFYPTYVREGYTSMIEWKKDVKDYAEATVVKGQNILNNYKEYFSEEERSELQAVIDRANISNCFARLNEYSTELDSWKTKGQENKKIAEEKAAAEAKAAAAKKNSASAPSSGNSKTEYQKAVSSGYSGSYKDFLRAGVVYSNGNKFTYYSQRVLPGGGLKIPGRHTEGGFVKDADGYIVVANSKANGTVVDTPFGAGKVYDKGTSNNHYDIYVE</sequence>
<organism evidence="1">
    <name type="scientific">Siphoviridae sp. ctZHD14</name>
    <dbReference type="NCBI Taxonomy" id="2827891"/>
    <lineage>
        <taxon>Viruses</taxon>
        <taxon>Duplodnaviria</taxon>
        <taxon>Heunggongvirae</taxon>
        <taxon>Uroviricota</taxon>
        <taxon>Caudoviricetes</taxon>
    </lineage>
</organism>
<name>A0A8S5SWY9_9CAUD</name>
<evidence type="ECO:0000313" key="1">
    <source>
        <dbReference type="EMBL" id="DAF55299.1"/>
    </source>
</evidence>
<protein>
    <submittedName>
        <fullName evidence="1">Uncharacterized protein</fullName>
    </submittedName>
</protein>
<proteinExistence type="predicted"/>
<accession>A0A8S5SWY9</accession>